<feature type="domain" description="ABC transmembrane type-1" evidence="9">
    <location>
        <begin position="75"/>
        <end position="285"/>
    </location>
</feature>
<dbReference type="CDD" id="cd06261">
    <property type="entry name" value="TM_PBP2"/>
    <property type="match status" value="1"/>
</dbReference>
<evidence type="ECO:0000256" key="5">
    <source>
        <dbReference type="ARBA" id="ARBA00022692"/>
    </source>
</evidence>
<evidence type="ECO:0000313" key="10">
    <source>
        <dbReference type="EMBL" id="MEH7826958.1"/>
    </source>
</evidence>
<evidence type="ECO:0000256" key="2">
    <source>
        <dbReference type="ARBA" id="ARBA00007069"/>
    </source>
</evidence>
<keyword evidence="11" id="KW-1185">Reference proteome</keyword>
<feature type="transmembrane region" description="Helical" evidence="8">
    <location>
        <begin position="157"/>
        <end position="185"/>
    </location>
</feature>
<evidence type="ECO:0000256" key="4">
    <source>
        <dbReference type="ARBA" id="ARBA00022475"/>
    </source>
</evidence>
<evidence type="ECO:0000259" key="9">
    <source>
        <dbReference type="PROSITE" id="PS50928"/>
    </source>
</evidence>
<accession>A0ABU8BRT3</accession>
<feature type="transmembrane region" description="Helical" evidence="8">
    <location>
        <begin position="79"/>
        <end position="104"/>
    </location>
</feature>
<feature type="transmembrane region" description="Helical" evidence="8">
    <location>
        <begin position="206"/>
        <end position="228"/>
    </location>
</feature>
<keyword evidence="5 8" id="KW-0812">Transmembrane</keyword>
<keyword evidence="4" id="KW-1003">Cell membrane</keyword>
<comment type="subcellular location">
    <subcellularLocation>
        <location evidence="1 8">Cell membrane</location>
        <topology evidence="1 8">Multi-pass membrane protein</topology>
    </subcellularLocation>
</comment>
<dbReference type="SUPFAM" id="SSF161098">
    <property type="entry name" value="MetI-like"/>
    <property type="match status" value="1"/>
</dbReference>
<dbReference type="EMBL" id="JBALHR010000001">
    <property type="protein sequence ID" value="MEH7826958.1"/>
    <property type="molecule type" value="Genomic_DNA"/>
</dbReference>
<reference evidence="10" key="1">
    <citation type="submission" date="2024-02" db="EMBL/GenBank/DDBJ databases">
        <title>Genome sequences of strain Gemmobacter sp. JM10B15.</title>
        <authorList>
            <person name="Zhang M."/>
        </authorList>
    </citation>
    <scope>NUCLEOTIDE SEQUENCE</scope>
    <source>
        <strain evidence="10">JM10B15</strain>
    </source>
</reference>
<name>A0ABU8BRT3_9RHOB</name>
<sequence>MDNGSSKGRFWNSEAASGLTLISPPAIYAILLLAAPLVTVVVYSLMVDAKAGLSAGLTFGNYIEVWTGRIYQAIMLRSLWVAAAVTLITVLLAYPVAYFVSFHVAQDKKSLWLFLITIPFWTSYLIRVFLWKVILGYNGVINSGLMGLGLIDEPLTVINYSIGSMIMTLAHAYAPFAILPIFVSLEKIDRSFLEAGQDLGESKFMTFLRVTLPLSMPGVIAAVLIVFIPTIGDYVTPDLIGGGKIPMIANMIEGKMLKQNDKAMGSALAMTAMLIVAIVSLIFLMLNKRFLKGQSR</sequence>
<keyword evidence="7 8" id="KW-0472">Membrane</keyword>
<evidence type="ECO:0000313" key="11">
    <source>
        <dbReference type="Proteomes" id="UP001431963"/>
    </source>
</evidence>
<keyword evidence="3 8" id="KW-0813">Transport</keyword>
<feature type="transmembrane region" description="Helical" evidence="8">
    <location>
        <begin position="133"/>
        <end position="151"/>
    </location>
</feature>
<evidence type="ECO:0000256" key="7">
    <source>
        <dbReference type="ARBA" id="ARBA00023136"/>
    </source>
</evidence>
<evidence type="ECO:0000256" key="6">
    <source>
        <dbReference type="ARBA" id="ARBA00022989"/>
    </source>
</evidence>
<comment type="similarity">
    <text evidence="2">Belongs to the binding-protein-dependent transport system permease family. CysTW subfamily.</text>
</comment>
<organism evidence="10 11">
    <name type="scientific">Gemmobacter denitrificans</name>
    <dbReference type="NCBI Taxonomy" id="3123040"/>
    <lineage>
        <taxon>Bacteria</taxon>
        <taxon>Pseudomonadati</taxon>
        <taxon>Pseudomonadota</taxon>
        <taxon>Alphaproteobacteria</taxon>
        <taxon>Rhodobacterales</taxon>
        <taxon>Paracoccaceae</taxon>
        <taxon>Gemmobacter</taxon>
    </lineage>
</organism>
<dbReference type="Gene3D" id="1.10.3720.10">
    <property type="entry name" value="MetI-like"/>
    <property type="match status" value="1"/>
</dbReference>
<dbReference type="Proteomes" id="UP001431963">
    <property type="component" value="Unassembled WGS sequence"/>
</dbReference>
<dbReference type="InterPro" id="IPR035906">
    <property type="entry name" value="MetI-like_sf"/>
</dbReference>
<feature type="transmembrane region" description="Helical" evidence="8">
    <location>
        <begin position="110"/>
        <end position="126"/>
    </location>
</feature>
<dbReference type="PROSITE" id="PS50928">
    <property type="entry name" value="ABC_TM1"/>
    <property type="match status" value="1"/>
</dbReference>
<proteinExistence type="inferred from homology"/>
<gene>
    <name evidence="10" type="ORF">V6590_02235</name>
</gene>
<dbReference type="PANTHER" id="PTHR42929">
    <property type="entry name" value="INNER MEMBRANE ABC TRANSPORTER PERMEASE PROTEIN YDCU-RELATED-RELATED"/>
    <property type="match status" value="1"/>
</dbReference>
<dbReference type="InterPro" id="IPR000515">
    <property type="entry name" value="MetI-like"/>
</dbReference>
<keyword evidence="6 8" id="KW-1133">Transmembrane helix</keyword>
<dbReference type="RefSeq" id="WP_335418880.1">
    <property type="nucleotide sequence ID" value="NZ_JBALHR010000001.1"/>
</dbReference>
<protein>
    <submittedName>
        <fullName evidence="10">ABC transporter permease</fullName>
    </submittedName>
</protein>
<feature type="transmembrane region" description="Helical" evidence="8">
    <location>
        <begin position="263"/>
        <end position="286"/>
    </location>
</feature>
<dbReference type="PANTHER" id="PTHR42929:SF1">
    <property type="entry name" value="INNER MEMBRANE ABC TRANSPORTER PERMEASE PROTEIN YDCU-RELATED"/>
    <property type="match status" value="1"/>
</dbReference>
<dbReference type="Pfam" id="PF00528">
    <property type="entry name" value="BPD_transp_1"/>
    <property type="match status" value="1"/>
</dbReference>
<evidence type="ECO:0000256" key="8">
    <source>
        <dbReference type="RuleBase" id="RU363032"/>
    </source>
</evidence>
<comment type="caution">
    <text evidence="10">The sequence shown here is derived from an EMBL/GenBank/DDBJ whole genome shotgun (WGS) entry which is preliminary data.</text>
</comment>
<evidence type="ECO:0000256" key="3">
    <source>
        <dbReference type="ARBA" id="ARBA00022448"/>
    </source>
</evidence>
<feature type="transmembrane region" description="Helical" evidence="8">
    <location>
        <begin position="26"/>
        <end position="46"/>
    </location>
</feature>
<evidence type="ECO:0000256" key="1">
    <source>
        <dbReference type="ARBA" id="ARBA00004651"/>
    </source>
</evidence>